<keyword evidence="2" id="KW-0378">Hydrolase</keyword>
<keyword evidence="1" id="KW-0325">Glycoprotein</keyword>
<sequence length="99" mass="10997">FSSNFTQLPHLAGTKENLHLAQQVQAEWNEFGLDSVELVPYDVLLSYPDDTMPNYISVIDEHGNEIFNTSLSEPPPPGYEDVRGVVPPYSAFSAQGMPE</sequence>
<accession>A0A7K6AQW1</accession>
<dbReference type="InterPro" id="IPR046450">
    <property type="entry name" value="PA_dom_sf"/>
</dbReference>
<feature type="non-terminal residue" evidence="2">
    <location>
        <position position="1"/>
    </location>
</feature>
<dbReference type="Proteomes" id="UP000544127">
    <property type="component" value="Unassembled WGS sequence"/>
</dbReference>
<organism evidence="2 3">
    <name type="scientific">Upupa epops</name>
    <name type="common">Eurasian hoopoe</name>
    <dbReference type="NCBI Taxonomy" id="57439"/>
    <lineage>
        <taxon>Eukaryota</taxon>
        <taxon>Metazoa</taxon>
        <taxon>Chordata</taxon>
        <taxon>Craniata</taxon>
        <taxon>Vertebrata</taxon>
        <taxon>Euteleostomi</taxon>
        <taxon>Archelosauria</taxon>
        <taxon>Archosauria</taxon>
        <taxon>Dinosauria</taxon>
        <taxon>Saurischia</taxon>
        <taxon>Theropoda</taxon>
        <taxon>Coelurosauria</taxon>
        <taxon>Aves</taxon>
        <taxon>Neognathae</taxon>
        <taxon>Neoaves</taxon>
        <taxon>Telluraves</taxon>
        <taxon>Coraciimorphae</taxon>
        <taxon>Bucerotiformes</taxon>
        <taxon>Upupidae</taxon>
        <taxon>Upupa</taxon>
    </lineage>
</organism>
<evidence type="ECO:0000256" key="1">
    <source>
        <dbReference type="ARBA" id="ARBA00023180"/>
    </source>
</evidence>
<dbReference type="GO" id="GO:0005886">
    <property type="term" value="C:plasma membrane"/>
    <property type="evidence" value="ECO:0007669"/>
    <property type="project" value="TreeGrafter"/>
</dbReference>
<evidence type="ECO:0000313" key="2">
    <source>
        <dbReference type="EMBL" id="NWU92462.1"/>
    </source>
</evidence>
<keyword evidence="2" id="KW-0645">Protease</keyword>
<gene>
    <name evidence="2" type="primary">Folh1</name>
    <name evidence="2" type="ORF">UPUEPO_R11341</name>
</gene>
<reference evidence="2 3" key="1">
    <citation type="submission" date="2019-09" db="EMBL/GenBank/DDBJ databases">
        <title>Bird 10,000 Genomes (B10K) Project - Family phase.</title>
        <authorList>
            <person name="Zhang G."/>
        </authorList>
    </citation>
    <scope>NUCLEOTIDE SEQUENCE [LARGE SCALE GENOMIC DNA]</scope>
    <source>
        <strain evidence="2">B10K-DU-012-37</strain>
    </source>
</reference>
<dbReference type="InterPro" id="IPR039373">
    <property type="entry name" value="Peptidase_M28B"/>
</dbReference>
<dbReference type="SUPFAM" id="SSF52025">
    <property type="entry name" value="PA domain"/>
    <property type="match status" value="1"/>
</dbReference>
<dbReference type="AlphaFoldDB" id="A0A7K6AQW1"/>
<dbReference type="Gene3D" id="3.50.30.30">
    <property type="match status" value="1"/>
</dbReference>
<dbReference type="PANTHER" id="PTHR10404">
    <property type="entry name" value="N-ACETYLATED-ALPHA-LINKED ACIDIC DIPEPTIDASE"/>
    <property type="match status" value="1"/>
</dbReference>
<dbReference type="OrthoDB" id="5841748at2759"/>
<proteinExistence type="predicted"/>
<name>A0A7K6AQW1_UPUEP</name>
<keyword evidence="2" id="KW-0121">Carboxypeptidase</keyword>
<protein>
    <submittedName>
        <fullName evidence="2">FOLH1 carboxypeptidase</fullName>
    </submittedName>
</protein>
<evidence type="ECO:0000313" key="3">
    <source>
        <dbReference type="Proteomes" id="UP000544127"/>
    </source>
</evidence>
<feature type="non-terminal residue" evidence="2">
    <location>
        <position position="99"/>
    </location>
</feature>
<dbReference type="EMBL" id="VZRI01004303">
    <property type="protein sequence ID" value="NWU92462.1"/>
    <property type="molecule type" value="Genomic_DNA"/>
</dbReference>
<keyword evidence="3" id="KW-1185">Reference proteome</keyword>
<dbReference type="GO" id="GO:0004180">
    <property type="term" value="F:carboxypeptidase activity"/>
    <property type="evidence" value="ECO:0007669"/>
    <property type="project" value="UniProtKB-KW"/>
</dbReference>
<comment type="caution">
    <text evidence="2">The sequence shown here is derived from an EMBL/GenBank/DDBJ whole genome shotgun (WGS) entry which is preliminary data.</text>
</comment>
<dbReference type="PANTHER" id="PTHR10404:SF36">
    <property type="entry name" value="GLUTAMATE CARBOXYPEPTIDASE 2"/>
    <property type="match status" value="1"/>
</dbReference>
<dbReference type="Gene3D" id="3.40.630.10">
    <property type="entry name" value="Zn peptidases"/>
    <property type="match status" value="1"/>
</dbReference>